<sequence length="73" mass="7796">MSRITWSVPTSTASVSSVATSTHATRVTGSFVPTAGGFMVAGPWAAVYRLAYEQALAATQPSKFQKMLEPCWN</sequence>
<accession>A0ABT6FEY8</accession>
<gene>
    <name evidence="1" type="ORF">PZE19_20410</name>
</gene>
<keyword evidence="2" id="KW-1185">Reference proteome</keyword>
<name>A0ABT6FEY8_9BACT</name>
<dbReference type="EMBL" id="JARRAG010000002">
    <property type="protein sequence ID" value="MDG3006143.1"/>
    <property type="molecule type" value="Genomic_DNA"/>
</dbReference>
<protein>
    <submittedName>
        <fullName evidence="1">Uncharacterized protein</fullName>
    </submittedName>
</protein>
<dbReference type="Proteomes" id="UP001216907">
    <property type="component" value="Unassembled WGS sequence"/>
</dbReference>
<dbReference type="RefSeq" id="WP_277862444.1">
    <property type="nucleotide sequence ID" value="NZ_JARRAG010000002.1"/>
</dbReference>
<reference evidence="1 2" key="1">
    <citation type="submission" date="2023-03" db="EMBL/GenBank/DDBJ databases">
        <title>Paludisphaera mucosa sp. nov. a novel planctomycete from northern fen.</title>
        <authorList>
            <person name="Ivanova A."/>
        </authorList>
    </citation>
    <scope>NUCLEOTIDE SEQUENCE [LARGE SCALE GENOMIC DNA]</scope>
    <source>
        <strain evidence="1 2">Pla2</strain>
    </source>
</reference>
<comment type="caution">
    <text evidence="1">The sequence shown here is derived from an EMBL/GenBank/DDBJ whole genome shotgun (WGS) entry which is preliminary data.</text>
</comment>
<evidence type="ECO:0000313" key="1">
    <source>
        <dbReference type="EMBL" id="MDG3006143.1"/>
    </source>
</evidence>
<evidence type="ECO:0000313" key="2">
    <source>
        <dbReference type="Proteomes" id="UP001216907"/>
    </source>
</evidence>
<organism evidence="1 2">
    <name type="scientific">Paludisphaera mucosa</name>
    <dbReference type="NCBI Taxonomy" id="3030827"/>
    <lineage>
        <taxon>Bacteria</taxon>
        <taxon>Pseudomonadati</taxon>
        <taxon>Planctomycetota</taxon>
        <taxon>Planctomycetia</taxon>
        <taxon>Isosphaerales</taxon>
        <taxon>Isosphaeraceae</taxon>
        <taxon>Paludisphaera</taxon>
    </lineage>
</organism>
<proteinExistence type="predicted"/>